<gene>
    <name evidence="1" type="ORF">F1C12_03455</name>
</gene>
<dbReference type="Proteomes" id="UP000515511">
    <property type="component" value="Chromosome"/>
</dbReference>
<evidence type="ECO:0000313" key="1">
    <source>
        <dbReference type="EMBL" id="QNE34285.1"/>
    </source>
</evidence>
<proteinExistence type="predicted"/>
<dbReference type="EMBL" id="CP043641">
    <property type="protein sequence ID" value="QNE34285.1"/>
    <property type="molecule type" value="Genomic_DNA"/>
</dbReference>
<name>A0A7G6Y720_9MICO</name>
<evidence type="ECO:0000313" key="2">
    <source>
        <dbReference type="Proteomes" id="UP000515511"/>
    </source>
</evidence>
<protein>
    <submittedName>
        <fullName evidence="1">Uncharacterized protein</fullName>
    </submittedName>
</protein>
<reference evidence="2" key="1">
    <citation type="submission" date="2019-09" db="EMBL/GenBank/DDBJ databases">
        <title>Antimicrobial potential of Antarctic Bacteria.</title>
        <authorList>
            <person name="Benaud N."/>
            <person name="Edwards R.J."/>
            <person name="Ferrari B.C."/>
        </authorList>
    </citation>
    <scope>NUCLEOTIDE SEQUENCE [LARGE SCALE GENOMIC DNA]</scope>
    <source>
        <strain evidence="2">INR9</strain>
    </source>
</reference>
<dbReference type="AlphaFoldDB" id="A0A7G6Y720"/>
<accession>A0A7G6Y720</accession>
<sequence length="111" mass="12214">MTEYLHDSQGVWIAYRPDPQSRWLFNSEGDWIGWFPWSDDVAVTPGGSYLGTVHGDRLFMDTDHPYRGNPGYPGAPGYPGQAPYPGAGPYVCLPDGCDDVAPALLWPRIAS</sequence>
<dbReference type="RefSeq" id="WP_185277452.1">
    <property type="nucleotide sequence ID" value="NZ_CP043641.1"/>
</dbReference>
<organism evidence="1 2">
    <name type="scientific">Leifsonia shinshuensis</name>
    <dbReference type="NCBI Taxonomy" id="150026"/>
    <lineage>
        <taxon>Bacteria</taxon>
        <taxon>Bacillati</taxon>
        <taxon>Actinomycetota</taxon>
        <taxon>Actinomycetes</taxon>
        <taxon>Micrococcales</taxon>
        <taxon>Microbacteriaceae</taxon>
        <taxon>Leifsonia</taxon>
    </lineage>
</organism>
<dbReference type="KEGG" id="lse:F1C12_03455"/>